<dbReference type="PATRIC" id="fig|1229493.5.peg.312"/>
<dbReference type="RefSeq" id="WP_020194880.1">
    <property type="nucleotide sequence ID" value="NZ_BAOH01000009.1"/>
</dbReference>
<evidence type="ECO:0000313" key="9">
    <source>
        <dbReference type="Proteomes" id="UP000031586"/>
    </source>
</evidence>
<comment type="cofactor">
    <cofactor evidence="1 6">
        <name>pyridoxal 5'-phosphate</name>
        <dbReference type="ChEBI" id="CHEBI:597326"/>
    </cofactor>
</comment>
<feature type="modified residue" description="N6-(pyridoxal phosphate)lysine" evidence="6">
    <location>
        <position position="118"/>
    </location>
</feature>
<evidence type="ECO:0000256" key="6">
    <source>
        <dbReference type="HAMAP-Rule" id="MF_01030"/>
    </source>
</evidence>
<proteinExistence type="inferred from homology"/>
<dbReference type="FunFam" id="3.40.50.1100:FF:000018">
    <property type="entry name" value="D-serine dehydratase"/>
    <property type="match status" value="1"/>
</dbReference>
<dbReference type="NCBIfam" id="TIGR02035">
    <property type="entry name" value="D_Ser_am_lyase"/>
    <property type="match status" value="1"/>
</dbReference>
<protein>
    <recommendedName>
        <fullName evidence="6">Probable D-serine dehydratase</fullName>
        <ecNumber evidence="6">4.3.1.18</ecNumber>
    </recommendedName>
    <alternativeName>
        <fullName evidence="6">D-serine deaminase</fullName>
        <shortName evidence="6">DSD</shortName>
    </alternativeName>
</protein>
<dbReference type="GO" id="GO:0030170">
    <property type="term" value="F:pyridoxal phosphate binding"/>
    <property type="evidence" value="ECO:0007669"/>
    <property type="project" value="InterPro"/>
</dbReference>
<comment type="similarity">
    <text evidence="5 6">Belongs to the serine/threonine dehydratase family. DsdA subfamily.</text>
</comment>
<dbReference type="CDD" id="cd06447">
    <property type="entry name" value="D-Ser-dehyd"/>
    <property type="match status" value="1"/>
</dbReference>
<organism evidence="8 9">
    <name type="scientific">Vibrio owensii CAIM 1854 = LMG 25443</name>
    <dbReference type="NCBI Taxonomy" id="1229493"/>
    <lineage>
        <taxon>Bacteria</taxon>
        <taxon>Pseudomonadati</taxon>
        <taxon>Pseudomonadota</taxon>
        <taxon>Gammaproteobacteria</taxon>
        <taxon>Vibrionales</taxon>
        <taxon>Vibrionaceae</taxon>
        <taxon>Vibrio</taxon>
    </lineage>
</organism>
<evidence type="ECO:0000256" key="5">
    <source>
        <dbReference type="ARBA" id="ARBA00061269"/>
    </source>
</evidence>
<dbReference type="HAMAP" id="MF_01030">
    <property type="entry name" value="D_Ser_dehydrat"/>
    <property type="match status" value="1"/>
</dbReference>
<dbReference type="InterPro" id="IPR000634">
    <property type="entry name" value="Ser/Thr_deHydtase_PyrdxlP-BS"/>
</dbReference>
<dbReference type="PANTHER" id="PTHR48078">
    <property type="entry name" value="THREONINE DEHYDRATASE, MITOCHONDRIAL-RELATED"/>
    <property type="match status" value="1"/>
</dbReference>
<accession>A0A0C1ZAA2</accession>
<dbReference type="NCBIfam" id="NF002823">
    <property type="entry name" value="PRK02991.1"/>
    <property type="match status" value="1"/>
</dbReference>
<dbReference type="PANTHER" id="PTHR48078:SF9">
    <property type="entry name" value="D-SERINE DEHYDRATASE"/>
    <property type="match status" value="1"/>
</dbReference>
<feature type="domain" description="Tryptophan synthase beta chain-like PALP" evidence="7">
    <location>
        <begin position="98"/>
        <end position="396"/>
    </location>
</feature>
<dbReference type="InterPro" id="IPR050147">
    <property type="entry name" value="Ser/Thr_Dehydratase"/>
</dbReference>
<evidence type="ECO:0000256" key="1">
    <source>
        <dbReference type="ARBA" id="ARBA00001933"/>
    </source>
</evidence>
<dbReference type="EC" id="4.3.1.18" evidence="6"/>
<evidence type="ECO:0000256" key="2">
    <source>
        <dbReference type="ARBA" id="ARBA00022898"/>
    </source>
</evidence>
<dbReference type="GO" id="GO:0036088">
    <property type="term" value="P:D-serine catabolic process"/>
    <property type="evidence" value="ECO:0007669"/>
    <property type="project" value="TreeGrafter"/>
</dbReference>
<dbReference type="GO" id="GO:0016836">
    <property type="term" value="F:hydro-lyase activity"/>
    <property type="evidence" value="ECO:0007669"/>
    <property type="project" value="UniProtKB-UniRule"/>
</dbReference>
<dbReference type="InterPro" id="IPR011780">
    <property type="entry name" value="D_Ser_am_lyase"/>
</dbReference>
<dbReference type="Pfam" id="PF00291">
    <property type="entry name" value="PALP"/>
    <property type="match status" value="1"/>
</dbReference>
<reference evidence="8 9" key="1">
    <citation type="submission" date="2014-07" db="EMBL/GenBank/DDBJ databases">
        <title>Unique and conserved regions in Vibrio harveyi and related species in comparison with the shrimp pathogen Vibrio harveyi CAIM 1792.</title>
        <authorList>
            <person name="Espinoza-Valles I."/>
            <person name="Vora G."/>
            <person name="Leekitcharoenphon P."/>
            <person name="Ussery D."/>
            <person name="Hoj L."/>
            <person name="Gomez-Gil B."/>
        </authorList>
    </citation>
    <scope>NUCLEOTIDE SEQUENCE [LARGE SCALE GENOMIC DNA]</scope>
    <source>
        <strain evidence="9">CAIM 1854 / LMG 25443</strain>
    </source>
</reference>
<dbReference type="Gene3D" id="3.40.50.1100">
    <property type="match status" value="2"/>
</dbReference>
<evidence type="ECO:0000256" key="4">
    <source>
        <dbReference type="ARBA" id="ARBA00050422"/>
    </source>
</evidence>
<gene>
    <name evidence="6" type="primary">dsdA</name>
    <name evidence="8" type="ORF">H735_06250</name>
</gene>
<dbReference type="AlphaFoldDB" id="A0A0C1ZAA2"/>
<name>A0A0C1ZAA2_9VIBR</name>
<dbReference type="GO" id="GO:0008721">
    <property type="term" value="F:D-serine ammonia-lyase activity"/>
    <property type="evidence" value="ECO:0007669"/>
    <property type="project" value="UniProtKB-EC"/>
</dbReference>
<dbReference type="Proteomes" id="UP000031586">
    <property type="component" value="Unassembled WGS sequence"/>
</dbReference>
<comment type="caution">
    <text evidence="8">The sequence shown here is derived from an EMBL/GenBank/DDBJ whole genome shotgun (WGS) entry which is preliminary data.</text>
</comment>
<dbReference type="GO" id="GO:0009097">
    <property type="term" value="P:isoleucine biosynthetic process"/>
    <property type="evidence" value="ECO:0007669"/>
    <property type="project" value="TreeGrafter"/>
</dbReference>
<dbReference type="InterPro" id="IPR036052">
    <property type="entry name" value="TrpB-like_PALP_sf"/>
</dbReference>
<dbReference type="SUPFAM" id="SSF53686">
    <property type="entry name" value="Tryptophan synthase beta subunit-like PLP-dependent enzymes"/>
    <property type="match status" value="1"/>
</dbReference>
<dbReference type="InterPro" id="IPR001926">
    <property type="entry name" value="TrpB-like_PALP"/>
</dbReference>
<dbReference type="PROSITE" id="PS00165">
    <property type="entry name" value="DEHYDRATASE_SER_THR"/>
    <property type="match status" value="1"/>
</dbReference>
<keyword evidence="3 6" id="KW-0456">Lyase</keyword>
<sequence length="443" mass="48363">MTTYNAHALATEFPLVKRLIDLDEVVWFNPNITTLEEGLPFVGLGAANIKDASERLERFAPYLMKAFPETAASNGIIESSVVDIDKMKSCLEAQYDTQILGRLMLKKDSHLPISGSIKARGGIYEVLTHAEKLAIEAGLLSESDDYSKLASEELRQFFQQYSIAVGSTGNLGMSIGIMSAKLGFSVSVHMSADAREWKKNKLRSHGVNVVEYEQDYGVAVEQGRKEAEKDPTCFFIDDENSQTLFLGYSVAGERLKQQFDDMGIIVDAEHPLFVYLPCGVGGGPGGVAFGLKMAFGDDVHCIFAEPTHSPCMLLGVHTGLHDDIAVQDLGIDNITAADGLAVGRASGFVGRAMERLLDGYYTMTDERMYHHLGELSELEDIRLEPSALAGMIGAVHVSNDKAYQARMQFTVDKLNNATHLVWATGGGMVPEEEMSAYLAKSGR</sequence>
<keyword evidence="2 6" id="KW-0663">Pyridoxal phosphate</keyword>
<dbReference type="EMBL" id="JPRD01000011">
    <property type="protein sequence ID" value="KIF53985.1"/>
    <property type="molecule type" value="Genomic_DNA"/>
</dbReference>
<comment type="catalytic activity">
    <reaction evidence="4 6">
        <text>D-serine = pyruvate + NH4(+)</text>
        <dbReference type="Rhea" id="RHEA:13977"/>
        <dbReference type="ChEBI" id="CHEBI:15361"/>
        <dbReference type="ChEBI" id="CHEBI:28938"/>
        <dbReference type="ChEBI" id="CHEBI:35247"/>
        <dbReference type="EC" id="4.3.1.18"/>
    </reaction>
</comment>
<evidence type="ECO:0000259" key="7">
    <source>
        <dbReference type="Pfam" id="PF00291"/>
    </source>
</evidence>
<evidence type="ECO:0000256" key="3">
    <source>
        <dbReference type="ARBA" id="ARBA00023239"/>
    </source>
</evidence>
<evidence type="ECO:0000313" key="8">
    <source>
        <dbReference type="EMBL" id="KIF53985.1"/>
    </source>
</evidence>